<name>A0A6V7JKN6_9HYME</name>
<organism evidence="1">
    <name type="scientific">Bracon brevicornis</name>
    <dbReference type="NCBI Taxonomy" id="1563983"/>
    <lineage>
        <taxon>Eukaryota</taxon>
        <taxon>Metazoa</taxon>
        <taxon>Ecdysozoa</taxon>
        <taxon>Arthropoda</taxon>
        <taxon>Hexapoda</taxon>
        <taxon>Insecta</taxon>
        <taxon>Pterygota</taxon>
        <taxon>Neoptera</taxon>
        <taxon>Endopterygota</taxon>
        <taxon>Hymenoptera</taxon>
        <taxon>Apocrita</taxon>
        <taxon>Ichneumonoidea</taxon>
        <taxon>Braconidae</taxon>
        <taxon>Braconinae</taxon>
        <taxon>Bracon</taxon>
    </lineage>
</organism>
<gene>
    <name evidence="1" type="ORF">BBRV_LOCUS53872</name>
</gene>
<dbReference type="EMBL" id="CADCXW020000017">
    <property type="protein sequence ID" value="CAD1551948.1"/>
    <property type="molecule type" value="Genomic_DNA"/>
</dbReference>
<dbReference type="AlphaFoldDB" id="A0A6V7JKN6"/>
<reference evidence="1" key="1">
    <citation type="submission" date="2020-07" db="EMBL/GenBank/DDBJ databases">
        <authorList>
            <person name="Ferguson B K."/>
        </authorList>
    </citation>
    <scope>NUCLEOTIDE SEQUENCE</scope>
    <source>
        <strain evidence="1">L06</strain>
    </source>
</reference>
<protein>
    <submittedName>
        <fullName evidence="1">Uncharacterized protein</fullName>
    </submittedName>
</protein>
<accession>A0A6V7JKN6</accession>
<evidence type="ECO:0000313" key="1">
    <source>
        <dbReference type="EMBL" id="CAD1551948.1"/>
    </source>
</evidence>
<sequence>MNRIQPSTSSHQAAIQAGVLAYPDKLAYGTCHYSGICPKDFVDLFEDLPPMDIVVAARLDRFIRKLDWVEEFLTQHGQKVFMFFLASKLGEVNCRTFHDALQKDGTIHALRTRMISRMRELNPSYL</sequence>
<proteinExistence type="predicted"/>